<dbReference type="GO" id="GO:0016020">
    <property type="term" value="C:membrane"/>
    <property type="evidence" value="ECO:0007669"/>
    <property type="project" value="InterPro"/>
</dbReference>
<dbReference type="Proteomes" id="UP000595038">
    <property type="component" value="Chromosome"/>
</dbReference>
<evidence type="ECO:0000256" key="2">
    <source>
        <dbReference type="ARBA" id="ARBA00012438"/>
    </source>
</evidence>
<evidence type="ECO:0000256" key="4">
    <source>
        <dbReference type="ARBA" id="ARBA00022741"/>
    </source>
</evidence>
<gene>
    <name evidence="11" type="ORF">I6G80_04890</name>
</gene>
<keyword evidence="9" id="KW-0812">Transmembrane</keyword>
<feature type="transmembrane region" description="Helical" evidence="9">
    <location>
        <begin position="48"/>
        <end position="67"/>
    </location>
</feature>
<dbReference type="EC" id="2.7.13.3" evidence="2"/>
<feature type="transmembrane region" description="Helical" evidence="9">
    <location>
        <begin position="21"/>
        <end position="42"/>
    </location>
</feature>
<evidence type="ECO:0000256" key="9">
    <source>
        <dbReference type="SAM" id="Phobius"/>
    </source>
</evidence>
<keyword evidence="9" id="KW-1133">Transmembrane helix</keyword>
<keyword evidence="4" id="KW-0547">Nucleotide-binding</keyword>
<comment type="catalytic activity">
    <reaction evidence="1">
        <text>ATP + protein L-histidine = ADP + protein N-phospho-L-histidine.</text>
        <dbReference type="EC" id="2.7.13.3"/>
    </reaction>
</comment>
<feature type="transmembrane region" description="Helical" evidence="9">
    <location>
        <begin position="79"/>
        <end position="94"/>
    </location>
</feature>
<dbReference type="GeneID" id="92859363"/>
<sequence>MLIRNPFKEKYYSHDRRALNMLALRVPGLAFILMIYVASIVLQFLNGSWSILLLNVFTVLTAIFALLHWHSYRWVKKRVILYFVLQGLITFTLANVMSGFLVLIIIGLYAFLIGQIIGMADRRKTFLILYLLLLLSITVLYHIHKGEYLHFLVIAVPIMIVIITYAATFFAQVDEKTKAQLTLERLELAHQQVEQLTLQNERQRMARDLHDTLAQGLVSLNMQLDAIHVHLAKDNTERAKEIVQQSMNRVKSTLADARSAIDDLRSKSEEIGFLKERITSLMDHFQESTGMACFLDYRLDQVPDVRTAENCYYIIGECIANAVKHAEAETISVSIWDDDKRRLHLTVKDNGKGFDVEKGKKKRGHYGLLGIEERVRAMKGQFNIKSTTSKGTQIDITVPIQGEMPDE</sequence>
<evidence type="ECO:0000256" key="8">
    <source>
        <dbReference type="SAM" id="Coils"/>
    </source>
</evidence>
<feature type="domain" description="Histidine kinase" evidence="10">
    <location>
        <begin position="314"/>
        <end position="402"/>
    </location>
</feature>
<evidence type="ECO:0000256" key="6">
    <source>
        <dbReference type="ARBA" id="ARBA00022840"/>
    </source>
</evidence>
<keyword evidence="7" id="KW-0902">Two-component regulatory system</keyword>
<keyword evidence="9" id="KW-0472">Membrane</keyword>
<dbReference type="SUPFAM" id="SSF55874">
    <property type="entry name" value="ATPase domain of HSP90 chaperone/DNA topoisomerase II/histidine kinase"/>
    <property type="match status" value="1"/>
</dbReference>
<evidence type="ECO:0000313" key="11">
    <source>
        <dbReference type="EMBL" id="QPR73604.1"/>
    </source>
</evidence>
<dbReference type="InterPro" id="IPR050482">
    <property type="entry name" value="Sensor_HK_TwoCompSys"/>
</dbReference>
<dbReference type="EMBL" id="CP065647">
    <property type="protein sequence ID" value="QPR73604.1"/>
    <property type="molecule type" value="Genomic_DNA"/>
</dbReference>
<dbReference type="Pfam" id="PF02518">
    <property type="entry name" value="HATPase_c"/>
    <property type="match status" value="1"/>
</dbReference>
<protein>
    <recommendedName>
        <fullName evidence="2">histidine kinase</fullName>
        <ecNumber evidence="2">2.7.13.3</ecNumber>
    </recommendedName>
</protein>
<accession>A0AB37GKP9</accession>
<dbReference type="CDD" id="cd16917">
    <property type="entry name" value="HATPase_UhpB-NarQ-NarX-like"/>
    <property type="match status" value="1"/>
</dbReference>
<dbReference type="GO" id="GO:0046983">
    <property type="term" value="F:protein dimerization activity"/>
    <property type="evidence" value="ECO:0007669"/>
    <property type="project" value="InterPro"/>
</dbReference>
<dbReference type="RefSeq" id="WP_011198417.1">
    <property type="nucleotide sequence ID" value="NZ_BEXU01000002.1"/>
</dbReference>
<dbReference type="Pfam" id="PF07730">
    <property type="entry name" value="HisKA_3"/>
    <property type="match status" value="1"/>
</dbReference>
<feature type="transmembrane region" description="Helical" evidence="9">
    <location>
        <begin position="149"/>
        <end position="171"/>
    </location>
</feature>
<dbReference type="InterPro" id="IPR011712">
    <property type="entry name" value="Sig_transdc_His_kin_sub3_dim/P"/>
</dbReference>
<feature type="transmembrane region" description="Helical" evidence="9">
    <location>
        <begin position="125"/>
        <end position="143"/>
    </location>
</feature>
<feature type="transmembrane region" description="Helical" evidence="9">
    <location>
        <begin position="100"/>
        <end position="118"/>
    </location>
</feature>
<dbReference type="AlphaFoldDB" id="A0AB37GKP9"/>
<dbReference type="InterPro" id="IPR036890">
    <property type="entry name" value="HATPase_C_sf"/>
</dbReference>
<dbReference type="InterPro" id="IPR003594">
    <property type="entry name" value="HATPase_dom"/>
</dbReference>
<dbReference type="GO" id="GO:0000155">
    <property type="term" value="F:phosphorelay sensor kinase activity"/>
    <property type="evidence" value="ECO:0007669"/>
    <property type="project" value="InterPro"/>
</dbReference>
<evidence type="ECO:0000256" key="1">
    <source>
        <dbReference type="ARBA" id="ARBA00000085"/>
    </source>
</evidence>
<dbReference type="GO" id="GO:0005524">
    <property type="term" value="F:ATP binding"/>
    <property type="evidence" value="ECO:0007669"/>
    <property type="project" value="UniProtKB-KW"/>
</dbReference>
<dbReference type="PANTHER" id="PTHR24421">
    <property type="entry name" value="NITRATE/NITRITE SENSOR PROTEIN NARX-RELATED"/>
    <property type="match status" value="1"/>
</dbReference>
<name>A0AB37GKP9_BACLI</name>
<reference evidence="11 12" key="1">
    <citation type="submission" date="2020-12" db="EMBL/GenBank/DDBJ databases">
        <title>FDA dAtabase for Regulatory Grade micrObial Sequences (FDA-ARGOS): Supporting development and validation of Infectious Disease Dx tests.</title>
        <authorList>
            <person name="Nelson B."/>
            <person name="Plummer A."/>
            <person name="Tallon L."/>
            <person name="Sadzewicz L."/>
            <person name="Zhao X."/>
            <person name="Boylan J."/>
            <person name="Ott S."/>
            <person name="Bowen H."/>
            <person name="Vavikolanu K."/>
            <person name="Mehta A."/>
            <person name="Aluvathingal J."/>
            <person name="Nadendla S."/>
            <person name="Myers T."/>
            <person name="Yan Y."/>
            <person name="Sichtig H."/>
        </authorList>
    </citation>
    <scope>NUCLEOTIDE SEQUENCE [LARGE SCALE GENOMIC DNA]</scope>
    <source>
        <strain evidence="11 12">FDAARGOS_923</strain>
    </source>
</reference>
<organism evidence="11 12">
    <name type="scientific">Bacillus licheniformis</name>
    <dbReference type="NCBI Taxonomy" id="1402"/>
    <lineage>
        <taxon>Bacteria</taxon>
        <taxon>Bacillati</taxon>
        <taxon>Bacillota</taxon>
        <taxon>Bacilli</taxon>
        <taxon>Bacillales</taxon>
        <taxon>Bacillaceae</taxon>
        <taxon>Bacillus</taxon>
    </lineage>
</organism>
<evidence type="ECO:0000256" key="5">
    <source>
        <dbReference type="ARBA" id="ARBA00022777"/>
    </source>
</evidence>
<dbReference type="SMART" id="SM00387">
    <property type="entry name" value="HATPase_c"/>
    <property type="match status" value="1"/>
</dbReference>
<keyword evidence="6" id="KW-0067">ATP-binding</keyword>
<keyword evidence="5 11" id="KW-0418">Kinase</keyword>
<dbReference type="Gene3D" id="3.30.565.10">
    <property type="entry name" value="Histidine kinase-like ATPase, C-terminal domain"/>
    <property type="match status" value="1"/>
</dbReference>
<dbReference type="PROSITE" id="PS50109">
    <property type="entry name" value="HIS_KIN"/>
    <property type="match status" value="1"/>
</dbReference>
<evidence type="ECO:0000313" key="12">
    <source>
        <dbReference type="Proteomes" id="UP000595038"/>
    </source>
</evidence>
<evidence type="ECO:0000259" key="10">
    <source>
        <dbReference type="PROSITE" id="PS50109"/>
    </source>
</evidence>
<evidence type="ECO:0000256" key="3">
    <source>
        <dbReference type="ARBA" id="ARBA00022679"/>
    </source>
</evidence>
<feature type="coiled-coil region" evidence="8">
    <location>
        <begin position="176"/>
        <end position="206"/>
    </location>
</feature>
<proteinExistence type="predicted"/>
<keyword evidence="3" id="KW-0808">Transferase</keyword>
<dbReference type="PANTHER" id="PTHR24421:SF55">
    <property type="entry name" value="SENSOR HISTIDINE KINASE YDFH"/>
    <property type="match status" value="1"/>
</dbReference>
<dbReference type="Gene3D" id="1.20.5.1930">
    <property type="match status" value="1"/>
</dbReference>
<dbReference type="InterPro" id="IPR005467">
    <property type="entry name" value="His_kinase_dom"/>
</dbReference>
<evidence type="ECO:0000256" key="7">
    <source>
        <dbReference type="ARBA" id="ARBA00023012"/>
    </source>
</evidence>
<keyword evidence="8" id="KW-0175">Coiled coil</keyword>